<reference evidence="6 7" key="1">
    <citation type="journal article" date="2018" name="Plant J.">
        <title>Genome sequences of Chlorella sorokiniana UTEX 1602 and Micractinium conductrix SAG 241.80: implications to maltose excretion by a green alga.</title>
        <authorList>
            <person name="Arriola M.B."/>
            <person name="Velmurugan N."/>
            <person name="Zhang Y."/>
            <person name="Plunkett M.H."/>
            <person name="Hondzo H."/>
            <person name="Barney B.M."/>
        </authorList>
    </citation>
    <scope>NUCLEOTIDE SEQUENCE [LARGE SCALE GENOMIC DNA]</scope>
    <source>
        <strain evidence="6 7">SAG 241.80</strain>
    </source>
</reference>
<comment type="caution">
    <text evidence="6">The sequence shown here is derived from an EMBL/GenBank/DDBJ whole genome shotgun (WGS) entry which is preliminary data.</text>
</comment>
<evidence type="ECO:0000313" key="6">
    <source>
        <dbReference type="EMBL" id="PSC71734.1"/>
    </source>
</evidence>
<dbReference type="InterPro" id="IPR043971">
    <property type="entry name" value="FUZ/MON1/HPS1_longin_2"/>
</dbReference>
<dbReference type="PANTHER" id="PTHR13027">
    <property type="entry name" value="SAND PROTEIN-RELATED"/>
    <property type="match status" value="1"/>
</dbReference>
<dbReference type="OrthoDB" id="272411at2759"/>
<dbReference type="GO" id="GO:0016192">
    <property type="term" value="P:vesicle-mediated transport"/>
    <property type="evidence" value="ECO:0007669"/>
    <property type="project" value="InterPro"/>
</dbReference>
<dbReference type="Pfam" id="PF19037">
    <property type="entry name" value="Fuz_longin_2"/>
    <property type="match status" value="1"/>
</dbReference>
<dbReference type="STRING" id="554055.A0A2P6VCC9"/>
<protein>
    <recommendedName>
        <fullName evidence="1">Vacuolar fusion protein MON1 homolog</fullName>
    </recommendedName>
</protein>
<dbReference type="Pfam" id="PF19038">
    <property type="entry name" value="Fuz_longin_3"/>
    <property type="match status" value="1"/>
</dbReference>
<dbReference type="AlphaFoldDB" id="A0A2P6VCC9"/>
<proteinExistence type="inferred from homology"/>
<feature type="compositionally biased region" description="Polar residues" evidence="2">
    <location>
        <begin position="1"/>
        <end position="22"/>
    </location>
</feature>
<dbReference type="InterPro" id="IPR043970">
    <property type="entry name" value="FUZ/MON1/HPS1_longin_3"/>
</dbReference>
<feature type="compositionally biased region" description="Basic and acidic residues" evidence="2">
    <location>
        <begin position="34"/>
        <end position="43"/>
    </location>
</feature>
<feature type="domain" description="FUZ/MON1/HPS1 first Longin" evidence="3">
    <location>
        <begin position="153"/>
        <end position="275"/>
    </location>
</feature>
<gene>
    <name evidence="6" type="ORF">C2E20_4975</name>
</gene>
<feature type="domain" description="FUZ/MON1/HPS1 third Longin" evidence="5">
    <location>
        <begin position="473"/>
        <end position="574"/>
    </location>
</feature>
<dbReference type="GO" id="GO:0006623">
    <property type="term" value="P:protein targeting to vacuole"/>
    <property type="evidence" value="ECO:0007669"/>
    <property type="project" value="UniProtKB-UniRule"/>
</dbReference>
<organism evidence="6 7">
    <name type="scientific">Micractinium conductrix</name>
    <dbReference type="NCBI Taxonomy" id="554055"/>
    <lineage>
        <taxon>Eukaryota</taxon>
        <taxon>Viridiplantae</taxon>
        <taxon>Chlorophyta</taxon>
        <taxon>core chlorophytes</taxon>
        <taxon>Trebouxiophyceae</taxon>
        <taxon>Chlorellales</taxon>
        <taxon>Chlorellaceae</taxon>
        <taxon>Chlorella clade</taxon>
        <taxon>Micractinium</taxon>
    </lineage>
</organism>
<dbReference type="InterPro" id="IPR043972">
    <property type="entry name" value="FUZ/MON1/HPS1_longin_1"/>
</dbReference>
<evidence type="ECO:0000313" key="7">
    <source>
        <dbReference type="Proteomes" id="UP000239649"/>
    </source>
</evidence>
<sequence>MESKTASESAPSPQADQFSECSSAELPDVSEELAEMRLVEGLERQASSSSAGGNGETGGGGDIGGGGASALFADEDEEASVLAVADVAAAPPASPPSAAEPQQQLAALRSAAAAAAAEVSSTAAAAAAAGGSSAAPGGEPAAPAEAALAAHPRHVFVFSTAGKPIFCYRGDESRLAGLMATAKAILSVAHSKGHTLKHVRSGPHRFVFLERPPLCLVGVSALAEPPAVMRMQLSLVHGQIVSLLTSTALQAMFARNPGYDARRLLGGSEGTLRSLIHSFTAAPAALLGAYPSLPLLGGVRQALGAALAAAVKATGAVHGVVVAGGAVAAACPCPGQAALQQWDLLLLLNLLGASPSLRHSCEAMTPICLPRFNPAANLHAYIRYVDAPTQTAIVLLCGGMPDPGALAAAAAHWQQQLEAIGALHALVQCAAREQQLAGGGGRDASSSGGEGALLAVDALPAAAGGGRFGTTPLLHFIYKLSARQQYVMSPFSAPLLEGGLQQSLIVAYSQLRAAQYEGSTLGGGALQRLRYEARPRFCLLGQVNQDTELYLVCDPLTVAAEAAALAARLGMWLHARHDQLFSLQ</sequence>
<evidence type="ECO:0000259" key="4">
    <source>
        <dbReference type="Pfam" id="PF19037"/>
    </source>
</evidence>
<comment type="function">
    <text evidence="1">Plays an important role in membrane trafficking through the secretory apparatus.</text>
</comment>
<accession>A0A2P6VCC9</accession>
<feature type="domain" description="FUZ/MON1/HPS1 second Longin" evidence="4">
    <location>
        <begin position="315"/>
        <end position="409"/>
    </location>
</feature>
<dbReference type="EMBL" id="LHPF02000013">
    <property type="protein sequence ID" value="PSC71734.1"/>
    <property type="molecule type" value="Genomic_DNA"/>
</dbReference>
<evidence type="ECO:0000259" key="3">
    <source>
        <dbReference type="Pfam" id="PF19036"/>
    </source>
</evidence>
<name>A0A2P6VCC9_9CHLO</name>
<dbReference type="Proteomes" id="UP000239649">
    <property type="component" value="Unassembled WGS sequence"/>
</dbReference>
<comment type="similarity">
    <text evidence="1">Belongs to the MON1/SAND family.</text>
</comment>
<feature type="compositionally biased region" description="Gly residues" evidence="2">
    <location>
        <begin position="52"/>
        <end position="68"/>
    </location>
</feature>
<dbReference type="Pfam" id="PF19036">
    <property type="entry name" value="Fuz_longin_1"/>
    <property type="match status" value="1"/>
</dbReference>
<dbReference type="PANTHER" id="PTHR13027:SF7">
    <property type="entry name" value="VACUOLAR FUSION PROTEIN MON1 HOMOLOG"/>
    <property type="match status" value="1"/>
</dbReference>
<dbReference type="PRINTS" id="PR01546">
    <property type="entry name" value="YEAST73DUF"/>
</dbReference>
<dbReference type="InterPro" id="IPR004353">
    <property type="entry name" value="Mon1"/>
</dbReference>
<evidence type="ECO:0000256" key="1">
    <source>
        <dbReference type="RuleBase" id="RU367048"/>
    </source>
</evidence>
<evidence type="ECO:0000256" key="2">
    <source>
        <dbReference type="SAM" id="MobiDB-lite"/>
    </source>
</evidence>
<feature type="region of interest" description="Disordered" evidence="2">
    <location>
        <begin position="1"/>
        <end position="72"/>
    </location>
</feature>
<evidence type="ECO:0000259" key="5">
    <source>
        <dbReference type="Pfam" id="PF19038"/>
    </source>
</evidence>
<keyword evidence="7" id="KW-1185">Reference proteome</keyword>